<name>A0A6A8M412_9FIRM</name>
<proteinExistence type="predicted"/>
<dbReference type="InterPro" id="IPR002725">
    <property type="entry name" value="YgjP-like_metallopeptidase"/>
</dbReference>
<comment type="caution">
    <text evidence="2">The sequence shown here is derived from an EMBL/GenBank/DDBJ whole genome shotgun (WGS) entry which is preliminary data.</text>
</comment>
<dbReference type="CDD" id="cd07344">
    <property type="entry name" value="M48_yhfN_like"/>
    <property type="match status" value="1"/>
</dbReference>
<dbReference type="EMBL" id="VUNB01000001">
    <property type="protein sequence ID" value="MST68035.1"/>
    <property type="molecule type" value="Genomic_DNA"/>
</dbReference>
<dbReference type="PANTHER" id="PTHR30399">
    <property type="entry name" value="UNCHARACTERIZED PROTEIN YGJP"/>
    <property type="match status" value="1"/>
</dbReference>
<reference evidence="2" key="1">
    <citation type="submission" date="2019-09" db="EMBL/GenBank/DDBJ databases">
        <title>In-depth cultivation of the pig gut microbiome towards novel bacterial diversity and tailored functional studies.</title>
        <authorList>
            <person name="Wylensek D."/>
            <person name="Hitch T.C.A."/>
            <person name="Clavel T."/>
        </authorList>
    </citation>
    <scope>NUCLEOTIDE SEQUENCE</scope>
    <source>
        <strain evidence="2">RF-744-FAT-WT-3</strain>
    </source>
</reference>
<evidence type="ECO:0000313" key="2">
    <source>
        <dbReference type="EMBL" id="MST68035.1"/>
    </source>
</evidence>
<feature type="domain" description="YgjP-like metallopeptidase" evidence="1">
    <location>
        <begin position="70"/>
        <end position="277"/>
    </location>
</feature>
<dbReference type="Pfam" id="PF01863">
    <property type="entry name" value="YgjP-like"/>
    <property type="match status" value="1"/>
</dbReference>
<organism evidence="2">
    <name type="scientific">Baileyella intestinalis</name>
    <dbReference type="NCBI Taxonomy" id="2606709"/>
    <lineage>
        <taxon>Bacteria</taxon>
        <taxon>Bacillati</taxon>
        <taxon>Bacillota</taxon>
        <taxon>Clostridia</taxon>
        <taxon>Peptostreptococcales</taxon>
        <taxon>Anaerovoracaceae</taxon>
        <taxon>Baileyella</taxon>
    </lineage>
</organism>
<accession>A0A6A8M412</accession>
<gene>
    <name evidence="2" type="ORF">FYJ66_00200</name>
</gene>
<protein>
    <submittedName>
        <fullName evidence="2">M48 family metallopeptidase</fullName>
    </submittedName>
</protein>
<dbReference type="Gene3D" id="3.30.2010.10">
    <property type="entry name" value="Metalloproteases ('zincins'), catalytic domain"/>
    <property type="match status" value="1"/>
</dbReference>
<dbReference type="AlphaFoldDB" id="A0A6A8M412"/>
<sequence>MKTCRIPVNEIRLWGRFYLAGSIKGRNHRDISRRMGRRTGAGGKGRGSVIKAETIEISGLKVHFYRKNIKNMYIRLQEDGSVVLSVPAGMPEKTAIDFFKFREQWIRKNQMRTGMEPGKPVRRYAPGEKYRLFGELYTIDIKPAGRYGCKIDRDRKEICISVPPHKTAIDTDKYMNQVSRKELRIVLEEAVEKWEGITGVRCSGWSVSSMTSRWGLCVTPAGTLRFSARLAQQPVDAIEYVVLHELAHITYPDHSRNFWNYVYSYMPEAPQIKKEMRMIIDYLPPSE</sequence>
<dbReference type="InterPro" id="IPR053136">
    <property type="entry name" value="UTP_pyrophosphatase-like"/>
</dbReference>
<evidence type="ECO:0000259" key="1">
    <source>
        <dbReference type="Pfam" id="PF01863"/>
    </source>
</evidence>
<dbReference type="PANTHER" id="PTHR30399:SF1">
    <property type="entry name" value="UTP PYROPHOSPHATASE"/>
    <property type="match status" value="1"/>
</dbReference>